<dbReference type="SUPFAM" id="SSF53686">
    <property type="entry name" value="Tryptophan synthase beta subunit-like PLP-dependent enzymes"/>
    <property type="match status" value="1"/>
</dbReference>
<dbReference type="Proteomes" id="UP000643701">
    <property type="component" value="Unassembled WGS sequence"/>
</dbReference>
<dbReference type="PANTHER" id="PTHR43780">
    <property type="entry name" value="1-AMINOCYCLOPROPANE-1-CARBOXYLATE DEAMINASE-RELATED"/>
    <property type="match status" value="1"/>
</dbReference>
<proteinExistence type="inferred from homology"/>
<dbReference type="InterPro" id="IPR001926">
    <property type="entry name" value="TrpB-like_PALP"/>
</dbReference>
<evidence type="ECO:0000256" key="5">
    <source>
        <dbReference type="PIRSR" id="PIRSR006278-2"/>
    </source>
</evidence>
<dbReference type="InterPro" id="IPR027278">
    <property type="entry name" value="ACCD_DCysDesulf"/>
</dbReference>
<dbReference type="Gene3D" id="3.40.50.1100">
    <property type="match status" value="2"/>
</dbReference>
<evidence type="ECO:0000313" key="7">
    <source>
        <dbReference type="EMBL" id="NGZ89639.1"/>
    </source>
</evidence>
<keyword evidence="3 5" id="KW-0663">Pyridoxal phosphate</keyword>
<dbReference type="AlphaFoldDB" id="A0A967AJR2"/>
<evidence type="ECO:0000256" key="2">
    <source>
        <dbReference type="ARBA" id="ARBA00008639"/>
    </source>
</evidence>
<reference evidence="7" key="1">
    <citation type="submission" date="2020-03" db="EMBL/GenBank/DDBJ databases">
        <title>Psychroflexus Maritimus sp. nov., isolate from marine sediment.</title>
        <authorList>
            <person name="Zhong Y.-L."/>
        </authorList>
    </citation>
    <scope>NUCLEOTIDE SEQUENCE</scope>
    <source>
        <strain evidence="7">C1</strain>
    </source>
</reference>
<dbReference type="InterPro" id="IPR036052">
    <property type="entry name" value="TrpB-like_PALP_sf"/>
</dbReference>
<dbReference type="PANTHER" id="PTHR43780:SF2">
    <property type="entry name" value="1-AMINOCYCLOPROPANE-1-CARBOXYLATE DEAMINASE-RELATED"/>
    <property type="match status" value="1"/>
</dbReference>
<evidence type="ECO:0000313" key="8">
    <source>
        <dbReference type="Proteomes" id="UP000643701"/>
    </source>
</evidence>
<evidence type="ECO:0000259" key="6">
    <source>
        <dbReference type="Pfam" id="PF00291"/>
    </source>
</evidence>
<feature type="active site" description="Nucleophile" evidence="4">
    <location>
        <position position="77"/>
    </location>
</feature>
<dbReference type="EMBL" id="JAANAS010000039">
    <property type="protein sequence ID" value="NGZ89639.1"/>
    <property type="molecule type" value="Genomic_DNA"/>
</dbReference>
<comment type="similarity">
    <text evidence="2">Belongs to the ACC deaminase/D-cysteine desulfhydrase family.</text>
</comment>
<dbReference type="PIRSF" id="PIRSF006278">
    <property type="entry name" value="ACCD_DCysDesulf"/>
    <property type="match status" value="1"/>
</dbReference>
<name>A0A967AJR2_9FLAO</name>
<keyword evidence="8" id="KW-1185">Reference proteome</keyword>
<dbReference type="GO" id="GO:0019148">
    <property type="term" value="F:D-cysteine desulfhydrase activity"/>
    <property type="evidence" value="ECO:0007669"/>
    <property type="project" value="TreeGrafter"/>
</dbReference>
<gene>
    <name evidence="7" type="ORF">G7034_05170</name>
</gene>
<comment type="cofactor">
    <cofactor evidence="1">
        <name>pyridoxal 5'-phosphate</name>
        <dbReference type="ChEBI" id="CHEBI:597326"/>
    </cofactor>
</comment>
<sequence>MQNFKLNFEKSIFNNKLPIKNDFVWYFPKKNIEVYLKREDLIHPFVSGNKFRKLKYNLKFALEKGFKEVITFGGAFSNHVSATAYACKLLNLNCLGIIRGEELRSLGKENFASNPTLQFAHQCGMKFKFVSRKAYRDKEKLQLEWASKFPHSYFVPEGGTNQWAVKGCQEMLSEEDKKFNYIAVSCGTGGTLAGLIEASENTQKILGFSALKGDFLQHEIQQLSAKRNWELITDYHFGGYAKVSDELVIWMNNFYHETKIRLDPIYTAKMMFGLEDLIKRDYFSKNTRILAIHTGGLQGVKGMNEVRSAKGLKLID</sequence>
<comment type="caution">
    <text evidence="7">The sequence shown here is derived from an EMBL/GenBank/DDBJ whole genome shotgun (WGS) entry which is preliminary data.</text>
</comment>
<dbReference type="Pfam" id="PF00291">
    <property type="entry name" value="PALP"/>
    <property type="match status" value="1"/>
</dbReference>
<feature type="domain" description="Tryptophan synthase beta chain-like PALP" evidence="6">
    <location>
        <begin position="30"/>
        <end position="295"/>
    </location>
</feature>
<evidence type="ECO:0000256" key="4">
    <source>
        <dbReference type="PIRSR" id="PIRSR006278-1"/>
    </source>
</evidence>
<feature type="modified residue" description="N6-(pyridoxal phosphate)lysine" evidence="5">
    <location>
        <position position="50"/>
    </location>
</feature>
<accession>A0A967AJR2</accession>
<protein>
    <submittedName>
        <fullName evidence="7">1-aminocyclopropane-1-carboxylate deaminase/D-cysteine desulfhydrase</fullName>
    </submittedName>
</protein>
<organism evidence="7 8">
    <name type="scientific">Psychroflexus maritimus</name>
    <dbReference type="NCBI Taxonomy" id="2714865"/>
    <lineage>
        <taxon>Bacteria</taxon>
        <taxon>Pseudomonadati</taxon>
        <taxon>Bacteroidota</taxon>
        <taxon>Flavobacteriia</taxon>
        <taxon>Flavobacteriales</taxon>
        <taxon>Flavobacteriaceae</taxon>
        <taxon>Psychroflexus</taxon>
    </lineage>
</organism>
<evidence type="ECO:0000256" key="3">
    <source>
        <dbReference type="ARBA" id="ARBA00022898"/>
    </source>
</evidence>
<evidence type="ECO:0000256" key="1">
    <source>
        <dbReference type="ARBA" id="ARBA00001933"/>
    </source>
</evidence>